<evidence type="ECO:0000256" key="3">
    <source>
        <dbReference type="ARBA" id="ARBA00060902"/>
    </source>
</evidence>
<dbReference type="PANTHER" id="PTHR11008">
    <property type="entry name" value="PROTEIN TAKEOUT-LIKE PROTEIN"/>
    <property type="match status" value="1"/>
</dbReference>
<dbReference type="AlphaFoldDB" id="A0ABD2MWY6"/>
<gene>
    <name evidence="5" type="ORF">HHI36_021491</name>
</gene>
<dbReference type="Proteomes" id="UP001516400">
    <property type="component" value="Unassembled WGS sequence"/>
</dbReference>
<name>A0ABD2MWY6_9CUCU</name>
<organism evidence="5 6">
    <name type="scientific">Cryptolaemus montrouzieri</name>
    <dbReference type="NCBI Taxonomy" id="559131"/>
    <lineage>
        <taxon>Eukaryota</taxon>
        <taxon>Metazoa</taxon>
        <taxon>Ecdysozoa</taxon>
        <taxon>Arthropoda</taxon>
        <taxon>Hexapoda</taxon>
        <taxon>Insecta</taxon>
        <taxon>Pterygota</taxon>
        <taxon>Neoptera</taxon>
        <taxon>Endopterygota</taxon>
        <taxon>Coleoptera</taxon>
        <taxon>Polyphaga</taxon>
        <taxon>Cucujiformia</taxon>
        <taxon>Coccinelloidea</taxon>
        <taxon>Coccinellidae</taxon>
        <taxon>Scymninae</taxon>
        <taxon>Scymnini</taxon>
        <taxon>Cryptolaemus</taxon>
    </lineage>
</organism>
<dbReference type="SMART" id="SM00700">
    <property type="entry name" value="JHBP"/>
    <property type="match status" value="1"/>
</dbReference>
<comment type="similarity">
    <text evidence="3">Belongs to the TO family.</text>
</comment>
<evidence type="ECO:0000256" key="2">
    <source>
        <dbReference type="ARBA" id="ARBA00023108"/>
    </source>
</evidence>
<feature type="chain" id="PRO_5044849759" description="Protein takeout" evidence="4">
    <location>
        <begin position="21"/>
        <end position="245"/>
    </location>
</feature>
<proteinExistence type="inferred from homology"/>
<dbReference type="InterPro" id="IPR010562">
    <property type="entry name" value="Haemolymph_juvenile_hormone-bd"/>
</dbReference>
<dbReference type="GO" id="GO:0007623">
    <property type="term" value="P:circadian rhythm"/>
    <property type="evidence" value="ECO:0007669"/>
    <property type="project" value="UniProtKB-ARBA"/>
</dbReference>
<keyword evidence="1 4" id="KW-0732">Signal</keyword>
<evidence type="ECO:0000313" key="5">
    <source>
        <dbReference type="EMBL" id="KAL3270988.1"/>
    </source>
</evidence>
<reference evidence="5 6" key="1">
    <citation type="journal article" date="2021" name="BMC Biol.">
        <title>Horizontally acquired antibacterial genes associated with adaptive radiation of ladybird beetles.</title>
        <authorList>
            <person name="Li H.S."/>
            <person name="Tang X.F."/>
            <person name="Huang Y.H."/>
            <person name="Xu Z.Y."/>
            <person name="Chen M.L."/>
            <person name="Du X.Y."/>
            <person name="Qiu B.Y."/>
            <person name="Chen P.T."/>
            <person name="Zhang W."/>
            <person name="Slipinski A."/>
            <person name="Escalona H.E."/>
            <person name="Waterhouse R.M."/>
            <person name="Zwick A."/>
            <person name="Pang H."/>
        </authorList>
    </citation>
    <scope>NUCLEOTIDE SEQUENCE [LARGE SCALE GENOMIC DNA]</scope>
    <source>
        <strain evidence="5">SYSU2018</strain>
    </source>
</reference>
<sequence length="245" mass="27859">MAIFYFSIFCFSICFGCFLAVNLPSNFKKCSRKDFVCLKDAIQDALPKLKNGIPELEVPALDPLSIPKMVIPPGGNVVQLEQIYTDSAYNGISKAKIEKLDFDIDKGKIEFQYTTPYIELNGTYEVNGRILTLPVFGKGPCSIRLNEVTGNLRFDLETFTKDSETYIRGKRSQMVIDIKQGHYKFDNLFDGNKLLGDNLNMVLNDNWRAIFDEIISGYAQAYADGMMEVMNKLFEKIPIREMFSD</sequence>
<keyword evidence="2" id="KW-0090">Biological rhythms</keyword>
<dbReference type="Gene3D" id="3.15.10.30">
    <property type="entry name" value="Haemolymph juvenile hormone binding protein"/>
    <property type="match status" value="1"/>
</dbReference>
<evidence type="ECO:0000256" key="1">
    <source>
        <dbReference type="ARBA" id="ARBA00022729"/>
    </source>
</evidence>
<evidence type="ECO:0000313" key="6">
    <source>
        <dbReference type="Proteomes" id="UP001516400"/>
    </source>
</evidence>
<dbReference type="PANTHER" id="PTHR11008:SF32">
    <property type="entry name" value="CIRCADIAN CLOCK-CONTROLLED PROTEIN DAYWAKE-RELATED"/>
    <property type="match status" value="1"/>
</dbReference>
<comment type="caution">
    <text evidence="5">The sequence shown here is derived from an EMBL/GenBank/DDBJ whole genome shotgun (WGS) entry which is preliminary data.</text>
</comment>
<feature type="signal peptide" evidence="4">
    <location>
        <begin position="1"/>
        <end position="20"/>
    </location>
</feature>
<dbReference type="InterPro" id="IPR038606">
    <property type="entry name" value="To_sf"/>
</dbReference>
<dbReference type="EMBL" id="JABFTP020000042">
    <property type="protein sequence ID" value="KAL3270988.1"/>
    <property type="molecule type" value="Genomic_DNA"/>
</dbReference>
<accession>A0ABD2MWY6</accession>
<dbReference type="Pfam" id="PF06585">
    <property type="entry name" value="JHBP"/>
    <property type="match status" value="1"/>
</dbReference>
<keyword evidence="6" id="KW-1185">Reference proteome</keyword>
<evidence type="ECO:0000256" key="4">
    <source>
        <dbReference type="SAM" id="SignalP"/>
    </source>
</evidence>
<dbReference type="FunFam" id="3.15.10.30:FF:000001">
    <property type="entry name" value="Takeout-like protein 1"/>
    <property type="match status" value="1"/>
</dbReference>
<evidence type="ECO:0008006" key="7">
    <source>
        <dbReference type="Google" id="ProtNLM"/>
    </source>
</evidence>
<protein>
    <recommendedName>
        <fullName evidence="7">Protein takeout</fullName>
    </recommendedName>
</protein>